<accession>A0A091AVE1</accession>
<dbReference type="RefSeq" id="WP_034213855.1">
    <property type="nucleotide sequence ID" value="NZ_AVCK01000036.1"/>
</dbReference>
<dbReference type="STRING" id="1384056.N787_13755"/>
<keyword evidence="2" id="KW-1185">Reference proteome</keyword>
<proteinExistence type="predicted"/>
<protein>
    <submittedName>
        <fullName evidence="1">Uncharacterized protein</fullName>
    </submittedName>
</protein>
<gene>
    <name evidence="1" type="ORF">N787_13755</name>
</gene>
<name>A0A091AVE1_9GAMM</name>
<sequence>MRALDHFMLAELLATPTGQVQVRALACGLRQGRAVALANARHKFGTVQFVASARLRSTQVVLPASALLLGLGGERELEARFAQWLEWLRAHGVLRLAELEPGRHSQWVTPRWLADPLISACLGIVLNPAPAVMPAVIPPLDDWLDAAPPASIAGLLRDAGRSGDLWNWLEQVPAQAWEPLQVPLLDMQERADGPLHVGWWSRTQPANPFALGAVSLFRVSTSGWLEPTLLTVDRGATPWPARVHDLAPPPDQAFRFIANPRLDQLFNRLPAYGERLLAIAAYEAKCAGADAETMDEGQQRFARHLESLLAARSASMTARLLQRAWPVPGAAPTLNRSRFLHGGGNALVRQRRHELAELAPELAMHAADGYCPGARAAIDAGRPLLVPLAADWEVPVWAARRTLALLRQVTSLKETGIYSAEDLARYVAACGPHAPAFSGDDLRFLAELSAFVPDESEGPNALAMLRASGREAAVRGWEGVCEVIARYADIEAPYLLLAWWDVLRDNVRDVLTRCGQEDPPNEDEVEAVFASWLQSVPLSECMRLALDWSAVFWGHDRSVFAGIDVEVPRLFGTLSLCESRVEVLPLTGHGALRQEAREMLHCVASYHLAVVTGAVFVVSLTCPLGTDRATAALTLEPGGTWTVKEASGPGNRAIASGSRMSTAIAELLVLLHDTTRIDAAALAFYRQPATTAPRPFDHTVGGRCLISRLPKGLAEVAARCFPGDGPMDRRILRAAQRVIPQRLQAN</sequence>
<organism evidence="1 2">
    <name type="scientific">Arenimonas metalli CF5-1</name>
    <dbReference type="NCBI Taxonomy" id="1384056"/>
    <lineage>
        <taxon>Bacteria</taxon>
        <taxon>Pseudomonadati</taxon>
        <taxon>Pseudomonadota</taxon>
        <taxon>Gammaproteobacteria</taxon>
        <taxon>Lysobacterales</taxon>
        <taxon>Lysobacteraceae</taxon>
        <taxon>Arenimonas</taxon>
    </lineage>
</organism>
<comment type="caution">
    <text evidence="1">The sequence shown here is derived from an EMBL/GenBank/DDBJ whole genome shotgun (WGS) entry which is preliminary data.</text>
</comment>
<dbReference type="EMBL" id="AVCK01000036">
    <property type="protein sequence ID" value="KFN44258.1"/>
    <property type="molecule type" value="Genomic_DNA"/>
</dbReference>
<reference evidence="1 2" key="1">
    <citation type="submission" date="2013-09" db="EMBL/GenBank/DDBJ databases">
        <title>Genome sequencing of Arenimonas metalli.</title>
        <authorList>
            <person name="Chen F."/>
            <person name="Wang G."/>
        </authorList>
    </citation>
    <scope>NUCLEOTIDE SEQUENCE [LARGE SCALE GENOMIC DNA]</scope>
    <source>
        <strain evidence="1 2">CF5-1</strain>
    </source>
</reference>
<dbReference type="Proteomes" id="UP000029393">
    <property type="component" value="Unassembled WGS sequence"/>
</dbReference>
<evidence type="ECO:0000313" key="2">
    <source>
        <dbReference type="Proteomes" id="UP000029393"/>
    </source>
</evidence>
<evidence type="ECO:0000313" key="1">
    <source>
        <dbReference type="EMBL" id="KFN44258.1"/>
    </source>
</evidence>
<dbReference type="PATRIC" id="fig|1384056.3.peg.2094"/>
<dbReference type="AlphaFoldDB" id="A0A091AVE1"/>